<feature type="region of interest" description="Disordered" evidence="7">
    <location>
        <begin position="1"/>
        <end position="30"/>
    </location>
</feature>
<evidence type="ECO:0000256" key="4">
    <source>
        <dbReference type="ARBA" id="ARBA00022679"/>
    </source>
</evidence>
<keyword evidence="5" id="KW-0418">Kinase</keyword>
<evidence type="ECO:0000256" key="1">
    <source>
        <dbReference type="ARBA" id="ARBA00000085"/>
    </source>
</evidence>
<evidence type="ECO:0000256" key="2">
    <source>
        <dbReference type="ARBA" id="ARBA00012438"/>
    </source>
</evidence>
<proteinExistence type="predicted"/>
<dbReference type="PANTHER" id="PTHR43047:SF72">
    <property type="entry name" value="OSMOSENSING HISTIDINE PROTEIN KINASE SLN1"/>
    <property type="match status" value="1"/>
</dbReference>
<evidence type="ECO:0000313" key="11">
    <source>
        <dbReference type="Proteomes" id="UP000812966"/>
    </source>
</evidence>
<dbReference type="InterPro" id="IPR003594">
    <property type="entry name" value="HATPase_dom"/>
</dbReference>
<dbReference type="InterPro" id="IPR004358">
    <property type="entry name" value="Sig_transdc_His_kin-like_C"/>
</dbReference>
<dbReference type="GO" id="GO:0000155">
    <property type="term" value="F:phosphorelay sensor kinase activity"/>
    <property type="evidence" value="ECO:0007669"/>
    <property type="project" value="InterPro"/>
</dbReference>
<feature type="modified residue" description="4-aspartylphosphate" evidence="6">
    <location>
        <position position="583"/>
    </location>
</feature>
<protein>
    <recommendedName>
        <fullName evidence="2">histidine kinase</fullName>
        <ecNumber evidence="2">2.7.13.3</ecNumber>
    </recommendedName>
</protein>
<dbReference type="InterPro" id="IPR005467">
    <property type="entry name" value="His_kinase_dom"/>
</dbReference>
<evidence type="ECO:0000256" key="3">
    <source>
        <dbReference type="ARBA" id="ARBA00022553"/>
    </source>
</evidence>
<comment type="caution">
    <text evidence="10">The sequence shown here is derived from an EMBL/GenBank/DDBJ whole genome shotgun (WGS) entry which is preliminary data.</text>
</comment>
<dbReference type="PANTHER" id="PTHR43047">
    <property type="entry name" value="TWO-COMPONENT HISTIDINE PROTEIN KINASE"/>
    <property type="match status" value="1"/>
</dbReference>
<dbReference type="CDD" id="cd00082">
    <property type="entry name" value="HisKA"/>
    <property type="match status" value="1"/>
</dbReference>
<evidence type="ECO:0000259" key="9">
    <source>
        <dbReference type="PROSITE" id="PS50110"/>
    </source>
</evidence>
<evidence type="ECO:0000256" key="6">
    <source>
        <dbReference type="PROSITE-ProRule" id="PRU00169"/>
    </source>
</evidence>
<dbReference type="Gene3D" id="3.40.50.2300">
    <property type="match status" value="1"/>
</dbReference>
<dbReference type="PROSITE" id="PS50109">
    <property type="entry name" value="HIS_KIN"/>
    <property type="match status" value="1"/>
</dbReference>
<feature type="domain" description="Response regulatory" evidence="9">
    <location>
        <begin position="530"/>
        <end position="658"/>
    </location>
</feature>
<dbReference type="PRINTS" id="PR00344">
    <property type="entry name" value="BCTRLSENSOR"/>
</dbReference>
<dbReference type="InterPro" id="IPR036097">
    <property type="entry name" value="HisK_dim/P_sf"/>
</dbReference>
<dbReference type="Proteomes" id="UP000812966">
    <property type="component" value="Unassembled WGS sequence"/>
</dbReference>
<dbReference type="SUPFAM" id="SSF52172">
    <property type="entry name" value="CheY-like"/>
    <property type="match status" value="1"/>
</dbReference>
<feature type="compositionally biased region" description="Low complexity" evidence="7">
    <location>
        <begin position="7"/>
        <end position="22"/>
    </location>
</feature>
<dbReference type="Pfam" id="PF00072">
    <property type="entry name" value="Response_reg"/>
    <property type="match status" value="1"/>
</dbReference>
<dbReference type="GO" id="GO:0005886">
    <property type="term" value="C:plasma membrane"/>
    <property type="evidence" value="ECO:0007669"/>
    <property type="project" value="TreeGrafter"/>
</dbReference>
<organism evidence="10 11">
    <name type="scientific">Filobasidium floriforme</name>
    <dbReference type="NCBI Taxonomy" id="5210"/>
    <lineage>
        <taxon>Eukaryota</taxon>
        <taxon>Fungi</taxon>
        <taxon>Dikarya</taxon>
        <taxon>Basidiomycota</taxon>
        <taxon>Agaricomycotina</taxon>
        <taxon>Tremellomycetes</taxon>
        <taxon>Filobasidiales</taxon>
        <taxon>Filobasidiaceae</taxon>
        <taxon>Filobasidium</taxon>
    </lineage>
</organism>
<dbReference type="InterPro" id="IPR011006">
    <property type="entry name" value="CheY-like_superfamily"/>
</dbReference>
<dbReference type="SUPFAM" id="SSF47384">
    <property type="entry name" value="Homodimeric domain of signal transducing histidine kinase"/>
    <property type="match status" value="1"/>
</dbReference>
<dbReference type="SMART" id="SM00448">
    <property type="entry name" value="REC"/>
    <property type="match status" value="1"/>
</dbReference>
<dbReference type="GO" id="GO:0009927">
    <property type="term" value="F:histidine phosphotransfer kinase activity"/>
    <property type="evidence" value="ECO:0007669"/>
    <property type="project" value="TreeGrafter"/>
</dbReference>
<dbReference type="SMART" id="SM00387">
    <property type="entry name" value="HATPase_c"/>
    <property type="match status" value="1"/>
</dbReference>
<dbReference type="Gene3D" id="3.30.565.10">
    <property type="entry name" value="Histidine kinase-like ATPase, C-terminal domain"/>
    <property type="match status" value="1"/>
</dbReference>
<evidence type="ECO:0000313" key="10">
    <source>
        <dbReference type="EMBL" id="KAG7528088.1"/>
    </source>
</evidence>
<dbReference type="EMBL" id="JABELV010000208">
    <property type="protein sequence ID" value="KAG7528088.1"/>
    <property type="molecule type" value="Genomic_DNA"/>
</dbReference>
<sequence>MSTKPMSSSTNSSINNNNVNNNKGTNDIKMGADDKVLKQLTRILERQLRSTWDGVGRLRAAKARAVVSELTKRVLVNNHGSRTDSGKDLSERHAGLAVDSIRQVLSRASAVGVVDMRGIVARELRGRTVYALDPDAISTHKSVMAQNGPVGLALDAHLLADYLERRGAGPQHYDSGSTSGLERWLPSSTQGHIVVPFMTEAQPLSCIVVTTDSPHLKFTREDESFINTIGVILGAYILQRRVVAADASKTTFLSSISHELRTPLHGILSGLELVRPHVQSEAREAMEMVESSASTLDHILNDVLDFARRSRGEPKAKQEVDLEALTRQTMTIGRAEGKGRCRVGVRIDPDGLVGQGRPGEVSTHTVNGSIVVRLERSRELDGFVLVVQDTGCGIPETFLKDVFRPFTKANPFAIGTGLGLYIVRGMVQEMGGTANLQSQVGFGTRLTVACPVTFLRDGRANATFSPAQREIIGQVKNGVLVPTPRNSDVVVTRDKQAVPIILNKAANGLADGGHARPQAEKTSDDTEPTRILVVEDNDISRKILVRLIQKQMKANRVAIETAVDGIDALEKFETFAPRIVLTDVSMPRMNGVTAAREMRRIEDEHGWTKTRIYAITGLGSSDVRLKQEAMMGDASLDGWYIKGHDNMSQMVQKIATDA</sequence>
<reference evidence="10" key="1">
    <citation type="submission" date="2020-04" db="EMBL/GenBank/DDBJ databases">
        <title>Analysis of mating type loci in Filobasidium floriforme.</title>
        <authorList>
            <person name="Nowrousian M."/>
        </authorList>
    </citation>
    <scope>NUCLEOTIDE SEQUENCE</scope>
    <source>
        <strain evidence="10">CBS 6242</strain>
    </source>
</reference>
<dbReference type="EC" id="2.7.13.3" evidence="2"/>
<keyword evidence="4" id="KW-0808">Transferase</keyword>
<evidence type="ECO:0000256" key="5">
    <source>
        <dbReference type="ARBA" id="ARBA00022777"/>
    </source>
</evidence>
<keyword evidence="3 6" id="KW-0597">Phosphoprotein</keyword>
<dbReference type="Gene3D" id="1.10.287.130">
    <property type="match status" value="1"/>
</dbReference>
<dbReference type="PROSITE" id="PS50110">
    <property type="entry name" value="RESPONSE_REGULATORY"/>
    <property type="match status" value="1"/>
</dbReference>
<dbReference type="InterPro" id="IPR003661">
    <property type="entry name" value="HisK_dim/P_dom"/>
</dbReference>
<dbReference type="Pfam" id="PF02518">
    <property type="entry name" value="HATPase_c"/>
    <property type="match status" value="1"/>
</dbReference>
<gene>
    <name evidence="10" type="ORF">FFLO_06424</name>
</gene>
<comment type="catalytic activity">
    <reaction evidence="1">
        <text>ATP + protein L-histidine = ADP + protein N-phospho-L-histidine.</text>
        <dbReference type="EC" id="2.7.13.3"/>
    </reaction>
</comment>
<keyword evidence="11" id="KW-1185">Reference proteome</keyword>
<evidence type="ECO:0000256" key="7">
    <source>
        <dbReference type="SAM" id="MobiDB-lite"/>
    </source>
</evidence>
<dbReference type="SMART" id="SM00388">
    <property type="entry name" value="HisKA"/>
    <property type="match status" value="1"/>
</dbReference>
<feature type="domain" description="Histidine kinase" evidence="8">
    <location>
        <begin position="255"/>
        <end position="454"/>
    </location>
</feature>
<evidence type="ECO:0000259" key="8">
    <source>
        <dbReference type="PROSITE" id="PS50109"/>
    </source>
</evidence>
<dbReference type="Pfam" id="PF00512">
    <property type="entry name" value="HisKA"/>
    <property type="match status" value="1"/>
</dbReference>
<accession>A0A8K0JFF4</accession>
<dbReference type="CDD" id="cd17546">
    <property type="entry name" value="REC_hyHK_CKI1_RcsC-like"/>
    <property type="match status" value="1"/>
</dbReference>
<name>A0A8K0JFF4_9TREE</name>
<dbReference type="InterPro" id="IPR001789">
    <property type="entry name" value="Sig_transdc_resp-reg_receiver"/>
</dbReference>
<dbReference type="OrthoDB" id="60033at2759"/>
<dbReference type="SUPFAM" id="SSF55874">
    <property type="entry name" value="ATPase domain of HSP90 chaperone/DNA topoisomerase II/histidine kinase"/>
    <property type="match status" value="1"/>
</dbReference>
<dbReference type="InterPro" id="IPR036890">
    <property type="entry name" value="HATPase_C_sf"/>
</dbReference>
<dbReference type="AlphaFoldDB" id="A0A8K0JFF4"/>